<evidence type="ECO:0000313" key="3">
    <source>
        <dbReference type="Proteomes" id="UP001408789"/>
    </source>
</evidence>
<dbReference type="EMBL" id="JBCNJP010000003">
    <property type="protein sequence ID" value="KAK9079961.1"/>
    <property type="molecule type" value="Genomic_DNA"/>
</dbReference>
<keyword evidence="1" id="KW-1133">Transmembrane helix</keyword>
<sequence>MCDLTGTSAAFFSVDYIRVAASSPRKKREIHVSLFVGKRKPRPSIRLVVVLSPPHVRLSQNHLLLVFSVSSRRKQNLRTLSSQCVIVLVVAVYWWCTAGQCASNAIEGHEGLIESNWIRYANILKLSCQYFALATGLDLGCAAIVVLAFSVCGPGWLAKNITLSPPLAFMICLRHVHPSASASGMCTLSRCDYITNHFDHTAGDIKYR</sequence>
<accession>A0AAP0DRR5</accession>
<protein>
    <submittedName>
        <fullName evidence="2">Uncharacterized protein</fullName>
    </submittedName>
</protein>
<feature type="transmembrane region" description="Helical" evidence="1">
    <location>
        <begin position="77"/>
        <end position="95"/>
    </location>
</feature>
<evidence type="ECO:0000313" key="2">
    <source>
        <dbReference type="EMBL" id="KAK9079961.1"/>
    </source>
</evidence>
<organism evidence="2 3">
    <name type="scientific">Deinandra increscens subsp. villosa</name>
    <dbReference type="NCBI Taxonomy" id="3103831"/>
    <lineage>
        <taxon>Eukaryota</taxon>
        <taxon>Viridiplantae</taxon>
        <taxon>Streptophyta</taxon>
        <taxon>Embryophyta</taxon>
        <taxon>Tracheophyta</taxon>
        <taxon>Spermatophyta</taxon>
        <taxon>Magnoliopsida</taxon>
        <taxon>eudicotyledons</taxon>
        <taxon>Gunneridae</taxon>
        <taxon>Pentapetalae</taxon>
        <taxon>asterids</taxon>
        <taxon>campanulids</taxon>
        <taxon>Asterales</taxon>
        <taxon>Asteraceae</taxon>
        <taxon>Asteroideae</taxon>
        <taxon>Heliantheae alliance</taxon>
        <taxon>Madieae</taxon>
        <taxon>Madiinae</taxon>
        <taxon>Deinandra</taxon>
    </lineage>
</organism>
<dbReference type="AlphaFoldDB" id="A0AAP0DRR5"/>
<gene>
    <name evidence="2" type="ORF">SSX86_001636</name>
</gene>
<comment type="caution">
    <text evidence="2">The sequence shown here is derived from an EMBL/GenBank/DDBJ whole genome shotgun (WGS) entry which is preliminary data.</text>
</comment>
<keyword evidence="3" id="KW-1185">Reference proteome</keyword>
<dbReference type="Proteomes" id="UP001408789">
    <property type="component" value="Unassembled WGS sequence"/>
</dbReference>
<keyword evidence="1" id="KW-0472">Membrane</keyword>
<keyword evidence="1" id="KW-0812">Transmembrane</keyword>
<proteinExistence type="predicted"/>
<evidence type="ECO:0000256" key="1">
    <source>
        <dbReference type="SAM" id="Phobius"/>
    </source>
</evidence>
<reference evidence="2 3" key="1">
    <citation type="submission" date="2024-04" db="EMBL/GenBank/DDBJ databases">
        <title>The reference genome of an endangered Asteraceae, Deinandra increscens subsp. villosa, native to the Central Coast of California.</title>
        <authorList>
            <person name="Guilliams M."/>
            <person name="Hasenstab-Lehman K."/>
            <person name="Meyer R."/>
            <person name="Mcevoy S."/>
        </authorList>
    </citation>
    <scope>NUCLEOTIDE SEQUENCE [LARGE SCALE GENOMIC DNA]</scope>
    <source>
        <tissue evidence="2">Leaf</tissue>
    </source>
</reference>
<name>A0AAP0DRR5_9ASTR</name>